<feature type="repeat" description="TPR" evidence="3">
    <location>
        <begin position="100"/>
        <end position="133"/>
    </location>
</feature>
<evidence type="ECO:0000313" key="5">
    <source>
        <dbReference type="Proteomes" id="UP000193061"/>
    </source>
</evidence>
<evidence type="ECO:0000256" key="2">
    <source>
        <dbReference type="ARBA" id="ARBA00022803"/>
    </source>
</evidence>
<dbReference type="AlphaFoldDB" id="A0A1X6YLS2"/>
<keyword evidence="5" id="KW-1185">Reference proteome</keyword>
<dbReference type="SUPFAM" id="SSF48452">
    <property type="entry name" value="TPR-like"/>
    <property type="match status" value="1"/>
</dbReference>
<proteinExistence type="predicted"/>
<dbReference type="InterPro" id="IPR011990">
    <property type="entry name" value="TPR-like_helical_dom_sf"/>
</dbReference>
<evidence type="ECO:0000313" key="4">
    <source>
        <dbReference type="EMBL" id="SLN23386.1"/>
    </source>
</evidence>
<dbReference type="Pfam" id="PF13432">
    <property type="entry name" value="TPR_16"/>
    <property type="match status" value="2"/>
</dbReference>
<keyword evidence="1" id="KW-0677">Repeat</keyword>
<keyword evidence="2 3" id="KW-0802">TPR repeat</keyword>
<protein>
    <submittedName>
        <fullName evidence="4">Tetratricopeptide repeat protein</fullName>
    </submittedName>
</protein>
<dbReference type="PANTHER" id="PTHR44858">
    <property type="entry name" value="TETRATRICOPEPTIDE REPEAT PROTEIN 6"/>
    <property type="match status" value="1"/>
</dbReference>
<organism evidence="4 5">
    <name type="scientific">Roseovarius albus</name>
    <dbReference type="NCBI Taxonomy" id="1247867"/>
    <lineage>
        <taxon>Bacteria</taxon>
        <taxon>Pseudomonadati</taxon>
        <taxon>Pseudomonadota</taxon>
        <taxon>Alphaproteobacteria</taxon>
        <taxon>Rhodobacterales</taxon>
        <taxon>Roseobacteraceae</taxon>
        <taxon>Roseovarius</taxon>
    </lineage>
</organism>
<dbReference type="SMART" id="SM00028">
    <property type="entry name" value="TPR"/>
    <property type="match status" value="3"/>
</dbReference>
<reference evidence="4 5" key="1">
    <citation type="submission" date="2017-03" db="EMBL/GenBank/DDBJ databases">
        <authorList>
            <person name="Afonso C.L."/>
            <person name="Miller P.J."/>
            <person name="Scott M.A."/>
            <person name="Spackman E."/>
            <person name="Goraichik I."/>
            <person name="Dimitrov K.M."/>
            <person name="Suarez D.L."/>
            <person name="Swayne D.E."/>
        </authorList>
    </citation>
    <scope>NUCLEOTIDE SEQUENCE [LARGE SCALE GENOMIC DNA]</scope>
    <source>
        <strain evidence="4 5">CECT 7450</strain>
    </source>
</reference>
<evidence type="ECO:0000256" key="3">
    <source>
        <dbReference type="PROSITE-ProRule" id="PRU00339"/>
    </source>
</evidence>
<dbReference type="Proteomes" id="UP000193061">
    <property type="component" value="Unassembled WGS sequence"/>
</dbReference>
<dbReference type="InterPro" id="IPR019734">
    <property type="entry name" value="TPR_rpt"/>
</dbReference>
<name>A0A1X6YLS2_9RHOB</name>
<gene>
    <name evidence="4" type="ORF">ROA7450_00925</name>
</gene>
<dbReference type="EMBL" id="FWFX01000002">
    <property type="protein sequence ID" value="SLN23386.1"/>
    <property type="molecule type" value="Genomic_DNA"/>
</dbReference>
<dbReference type="Gene3D" id="1.25.40.10">
    <property type="entry name" value="Tetratricopeptide repeat domain"/>
    <property type="match status" value="1"/>
</dbReference>
<sequence length="185" mass="20142">MSAQTCIYNCIVTAFLTIVINCLPAQAENAALNRMFALLQEAEPDEARKIADEIELEWSKSGSPAMDLLLKRGNDALEVGDSQVAIEHLTALTDHAPDFAQGWHMRAVAYAHAGLYGPAVADLERALALEPRHFNAIISLAVVLEQVNKPELAFEAYKQVQAIHPHQEDVTTALERLGGTLGSDL</sequence>
<dbReference type="InterPro" id="IPR050498">
    <property type="entry name" value="Ycf3"/>
</dbReference>
<evidence type="ECO:0000256" key="1">
    <source>
        <dbReference type="ARBA" id="ARBA00022737"/>
    </source>
</evidence>
<accession>A0A1X6YLS2</accession>
<dbReference type="PROSITE" id="PS50005">
    <property type="entry name" value="TPR"/>
    <property type="match status" value="1"/>
</dbReference>
<dbReference type="PANTHER" id="PTHR44858:SF1">
    <property type="entry name" value="UDP-N-ACETYLGLUCOSAMINE--PEPTIDE N-ACETYLGLUCOSAMINYLTRANSFERASE SPINDLY-RELATED"/>
    <property type="match status" value="1"/>
</dbReference>